<evidence type="ECO:0000313" key="2">
    <source>
        <dbReference type="Proteomes" id="UP000198571"/>
    </source>
</evidence>
<accession>A0A1H9WVX5</accession>
<dbReference type="EMBL" id="FOGT01000020">
    <property type="protein sequence ID" value="SES38092.1"/>
    <property type="molecule type" value="Genomic_DNA"/>
</dbReference>
<protein>
    <submittedName>
        <fullName evidence="1">Uncharacterized protein</fullName>
    </submittedName>
</protein>
<name>A0A1H9WVX5_9BACI</name>
<dbReference type="RefSeq" id="WP_093055353.1">
    <property type="nucleotide sequence ID" value="NZ_FOGT01000020.1"/>
</dbReference>
<evidence type="ECO:0000313" key="1">
    <source>
        <dbReference type="EMBL" id="SES38092.1"/>
    </source>
</evidence>
<dbReference type="Proteomes" id="UP000198571">
    <property type="component" value="Unassembled WGS sequence"/>
</dbReference>
<dbReference type="OrthoDB" id="2889126at2"/>
<sequence length="78" mass="9043">MKPIPFDHTWPYDLQMGDIYLPACPYCGNDNVMTNMSLNALKRAKEGVKARVNMPCCRKTMIVIEADEDYLWTSEKLR</sequence>
<dbReference type="AlphaFoldDB" id="A0A1H9WVX5"/>
<organism evidence="1 2">
    <name type="scientific">Salipaludibacillus aurantiacus</name>
    <dbReference type="NCBI Taxonomy" id="1601833"/>
    <lineage>
        <taxon>Bacteria</taxon>
        <taxon>Bacillati</taxon>
        <taxon>Bacillota</taxon>
        <taxon>Bacilli</taxon>
        <taxon>Bacillales</taxon>
        <taxon>Bacillaceae</taxon>
    </lineage>
</organism>
<keyword evidence="2" id="KW-1185">Reference proteome</keyword>
<reference evidence="2" key="1">
    <citation type="submission" date="2016-10" db="EMBL/GenBank/DDBJ databases">
        <authorList>
            <person name="Varghese N."/>
            <person name="Submissions S."/>
        </authorList>
    </citation>
    <scope>NUCLEOTIDE SEQUENCE [LARGE SCALE GENOMIC DNA]</scope>
    <source>
        <strain evidence="2">S9</strain>
    </source>
</reference>
<proteinExistence type="predicted"/>
<gene>
    <name evidence="1" type="ORF">SAMN05518684_12077</name>
</gene>